<proteinExistence type="predicted"/>
<dbReference type="GO" id="GO:0003995">
    <property type="term" value="F:acyl-CoA dehydrogenase activity"/>
    <property type="evidence" value="ECO:0007669"/>
    <property type="project" value="TreeGrafter"/>
</dbReference>
<dbReference type="Pfam" id="PF08028">
    <property type="entry name" value="Acyl-CoA_dh_2"/>
    <property type="match status" value="1"/>
</dbReference>
<dbReference type="PIRSF" id="PIRSF016578">
    <property type="entry name" value="HsaA"/>
    <property type="match status" value="1"/>
</dbReference>
<comment type="caution">
    <text evidence="4">The sequence shown here is derived from an EMBL/GenBank/DDBJ whole genome shotgun (WGS) entry which is preliminary data.</text>
</comment>
<dbReference type="Proteomes" id="UP000030377">
    <property type="component" value="Unassembled WGS sequence"/>
</dbReference>
<dbReference type="InterPro" id="IPR013786">
    <property type="entry name" value="AcylCoA_DH/ox_N"/>
</dbReference>
<dbReference type="AlphaFoldDB" id="A0A0A3XPZ8"/>
<reference evidence="4 5" key="1">
    <citation type="submission" date="2014-09" db="EMBL/GenBank/DDBJ databases">
        <title>Draft genome of Bradyrhizobium japonicum Is-34.</title>
        <authorList>
            <person name="Tsurumaru H."/>
            <person name="Yamakawa T."/>
            <person name="Hashimoto S."/>
            <person name="Okizaki K."/>
            <person name="Kanesaki Y."/>
            <person name="Yoshikawa H."/>
            <person name="Yajima S."/>
        </authorList>
    </citation>
    <scope>NUCLEOTIDE SEQUENCE [LARGE SCALE GENOMIC DNA]</scope>
    <source>
        <strain evidence="4 5">Is-34</strain>
    </source>
</reference>
<dbReference type="EMBL" id="JRPN01000026">
    <property type="protein sequence ID" value="KGT75236.1"/>
    <property type="molecule type" value="Genomic_DNA"/>
</dbReference>
<dbReference type="InterPro" id="IPR037069">
    <property type="entry name" value="AcylCoA_DH/ox_N_sf"/>
</dbReference>
<gene>
    <name evidence="4" type="ORF">MA20_34930</name>
</gene>
<dbReference type="RefSeq" id="WP_041959293.1">
    <property type="nucleotide sequence ID" value="NZ_JRPN01000026.1"/>
</dbReference>
<dbReference type="PANTHER" id="PTHR43884">
    <property type="entry name" value="ACYL-COA DEHYDROGENASE"/>
    <property type="match status" value="1"/>
</dbReference>
<evidence type="ECO:0000256" key="1">
    <source>
        <dbReference type="ARBA" id="ARBA00023002"/>
    </source>
</evidence>
<accession>A0A0A3XPZ8</accession>
<organism evidence="4 5">
    <name type="scientific">Bradyrhizobium japonicum</name>
    <dbReference type="NCBI Taxonomy" id="375"/>
    <lineage>
        <taxon>Bacteria</taxon>
        <taxon>Pseudomonadati</taxon>
        <taxon>Pseudomonadota</taxon>
        <taxon>Alphaproteobacteria</taxon>
        <taxon>Hyphomicrobiales</taxon>
        <taxon>Nitrobacteraceae</taxon>
        <taxon>Bradyrhizobium</taxon>
    </lineage>
</organism>
<dbReference type="InterPro" id="IPR013107">
    <property type="entry name" value="Acyl-CoA_DH_C"/>
</dbReference>
<keyword evidence="1" id="KW-0560">Oxidoreductase</keyword>
<evidence type="ECO:0000259" key="3">
    <source>
        <dbReference type="Pfam" id="PF08028"/>
    </source>
</evidence>
<feature type="domain" description="Acyl-CoA dehydrogenase/oxidase N-terminal" evidence="2">
    <location>
        <begin position="19"/>
        <end position="84"/>
    </location>
</feature>
<name>A0A0A3XPZ8_BRAJP</name>
<evidence type="ECO:0000313" key="5">
    <source>
        <dbReference type="Proteomes" id="UP000030377"/>
    </source>
</evidence>
<protein>
    <submittedName>
        <fullName evidence="4">Uncharacterized protein</fullName>
    </submittedName>
</protein>
<evidence type="ECO:0000259" key="2">
    <source>
        <dbReference type="Pfam" id="PF02771"/>
    </source>
</evidence>
<dbReference type="SUPFAM" id="SSF47203">
    <property type="entry name" value="Acyl-CoA dehydrogenase C-terminal domain-like"/>
    <property type="match status" value="1"/>
</dbReference>
<dbReference type="InterPro" id="IPR009100">
    <property type="entry name" value="AcylCoA_DH/oxidase_NM_dom_sf"/>
</dbReference>
<dbReference type="SUPFAM" id="SSF56645">
    <property type="entry name" value="Acyl-CoA dehydrogenase NM domain-like"/>
    <property type="match status" value="1"/>
</dbReference>
<dbReference type="GO" id="GO:0050660">
    <property type="term" value="F:flavin adenine dinucleotide binding"/>
    <property type="evidence" value="ECO:0007669"/>
    <property type="project" value="InterPro"/>
</dbReference>
<dbReference type="Gene3D" id="1.20.140.10">
    <property type="entry name" value="Butyryl-CoA Dehydrogenase, subunit A, domain 3"/>
    <property type="match status" value="1"/>
</dbReference>
<evidence type="ECO:0000313" key="4">
    <source>
        <dbReference type="EMBL" id="KGT75236.1"/>
    </source>
</evidence>
<sequence length="381" mass="41355">MLEDANDLRSRILPLAVVISDRAEEIELAREIPDDLVQALKAAGVFRMCTARSRGGLELPLPDALEVIQNLARMDGSIGWTAMIACAGSLFLSLLPQETYDRVYSEGPDATIAGSVQPAGKAERAKDGWYISGRWPFVSGCSHADWMAGFCIMMDDGTPIVNGDGTSLVRGFVQPARDWSIEDTWHVAGLAGTGSHHIVLKDSFVPNKNFFSDEGESCLSGALYKSVLESSILVHNAFAVGVAEGALADIVTLANGGRQQLHAKTAMSDSEVLRYELGRAAAALNAVKAFHLSEAARHWGSLLSEKQFDRGYLLRVHQGAAWINEVCTQIVDACFALGGGEVVYNHSPLQRRLRDIHVAGQHYAVQRRHYVSAGRLQLEQA</sequence>
<dbReference type="InterPro" id="IPR046373">
    <property type="entry name" value="Acyl-CoA_Oxase/DH_mid-dom_sf"/>
</dbReference>
<dbReference type="Gene3D" id="1.10.540.10">
    <property type="entry name" value="Acyl-CoA dehydrogenase/oxidase, N-terminal domain"/>
    <property type="match status" value="1"/>
</dbReference>
<dbReference type="PANTHER" id="PTHR43884:SF25">
    <property type="entry name" value="ACYL-COA DEHYDROGENASE YDBM-RELATED"/>
    <property type="match status" value="1"/>
</dbReference>
<feature type="domain" description="Acyl-CoA dehydrogenase C-terminal" evidence="3">
    <location>
        <begin position="233"/>
        <end position="366"/>
    </location>
</feature>
<dbReference type="Gene3D" id="2.40.110.10">
    <property type="entry name" value="Butyryl-CoA Dehydrogenase, subunit A, domain 2"/>
    <property type="match status" value="1"/>
</dbReference>
<dbReference type="InterPro" id="IPR036250">
    <property type="entry name" value="AcylCo_DH-like_C"/>
</dbReference>
<dbReference type="Pfam" id="PF02771">
    <property type="entry name" value="Acyl-CoA_dh_N"/>
    <property type="match status" value="1"/>
</dbReference>